<proteinExistence type="predicted"/>
<gene>
    <name evidence="2" type="ORF">BDV37DRAFT_173985</name>
</gene>
<dbReference type="GeneID" id="43664080"/>
<protein>
    <submittedName>
        <fullName evidence="2">Uncharacterized protein</fullName>
    </submittedName>
</protein>
<dbReference type="EMBL" id="ML736743">
    <property type="protein sequence ID" value="KAE8408539.1"/>
    <property type="molecule type" value="Genomic_DNA"/>
</dbReference>
<dbReference type="Proteomes" id="UP000325579">
    <property type="component" value="Unassembled WGS sequence"/>
</dbReference>
<dbReference type="RefSeq" id="XP_031945858.1">
    <property type="nucleotide sequence ID" value="XM_032079389.1"/>
</dbReference>
<feature type="chain" id="PRO_5024986328" evidence="1">
    <location>
        <begin position="19"/>
        <end position="111"/>
    </location>
</feature>
<dbReference type="OrthoDB" id="10562084at2759"/>
<reference evidence="2 3" key="1">
    <citation type="submission" date="2019-04" db="EMBL/GenBank/DDBJ databases">
        <authorList>
            <consortium name="DOE Joint Genome Institute"/>
            <person name="Mondo S."/>
            <person name="Kjaerbolling I."/>
            <person name="Vesth T."/>
            <person name="Frisvad J.C."/>
            <person name="Nybo J.L."/>
            <person name="Theobald S."/>
            <person name="Kildgaard S."/>
            <person name="Isbrandt T."/>
            <person name="Kuo A."/>
            <person name="Sato A."/>
            <person name="Lyhne E.K."/>
            <person name="Kogle M.E."/>
            <person name="Wiebenga A."/>
            <person name="Kun R.S."/>
            <person name="Lubbers R.J."/>
            <person name="Makela M.R."/>
            <person name="Barry K."/>
            <person name="Chovatia M."/>
            <person name="Clum A."/>
            <person name="Daum C."/>
            <person name="Haridas S."/>
            <person name="He G."/>
            <person name="LaButti K."/>
            <person name="Lipzen A."/>
            <person name="Riley R."/>
            <person name="Salamov A."/>
            <person name="Simmons B.A."/>
            <person name="Magnuson J.K."/>
            <person name="Henrissat B."/>
            <person name="Mortensen U.H."/>
            <person name="Larsen T.O."/>
            <person name="Devries R.P."/>
            <person name="Grigoriev I.V."/>
            <person name="Machida M."/>
            <person name="Baker S.E."/>
            <person name="Andersen M.R."/>
            <person name="Cantor M.N."/>
            <person name="Hua S.X."/>
        </authorList>
    </citation>
    <scope>NUCLEOTIDE SEQUENCE [LARGE SCALE GENOMIC DNA]</scope>
    <source>
        <strain evidence="2 3">CBS 119388</strain>
    </source>
</reference>
<evidence type="ECO:0000313" key="2">
    <source>
        <dbReference type="EMBL" id="KAE8408539.1"/>
    </source>
</evidence>
<dbReference type="AlphaFoldDB" id="A0A5N7DR86"/>
<sequence length="111" mass="12117">MQFRPVIALLAVATAVAAAPCDSCDVLLRSHPGTEPQLLREQWHWTPELPHHSALSSACIATASNNSRTMPDEEVIRDSVHRHVLLRLGGIEGVVPASRCTRIVLDQYSGN</sequence>
<keyword evidence="1" id="KW-0732">Signal</keyword>
<feature type="signal peptide" evidence="1">
    <location>
        <begin position="1"/>
        <end position="18"/>
    </location>
</feature>
<organism evidence="2 3">
    <name type="scientific">Aspergillus pseudonomiae</name>
    <dbReference type="NCBI Taxonomy" id="1506151"/>
    <lineage>
        <taxon>Eukaryota</taxon>
        <taxon>Fungi</taxon>
        <taxon>Dikarya</taxon>
        <taxon>Ascomycota</taxon>
        <taxon>Pezizomycotina</taxon>
        <taxon>Eurotiomycetes</taxon>
        <taxon>Eurotiomycetidae</taxon>
        <taxon>Eurotiales</taxon>
        <taxon>Aspergillaceae</taxon>
        <taxon>Aspergillus</taxon>
        <taxon>Aspergillus subgen. Circumdati</taxon>
    </lineage>
</organism>
<evidence type="ECO:0000256" key="1">
    <source>
        <dbReference type="SAM" id="SignalP"/>
    </source>
</evidence>
<evidence type="ECO:0000313" key="3">
    <source>
        <dbReference type="Proteomes" id="UP000325579"/>
    </source>
</evidence>
<accession>A0A5N7DR86</accession>
<name>A0A5N7DR86_9EURO</name>
<keyword evidence="3" id="KW-1185">Reference proteome</keyword>